<dbReference type="Gene3D" id="1.20.1250.20">
    <property type="entry name" value="MFS general substrate transporter like domains"/>
    <property type="match status" value="2"/>
</dbReference>
<evidence type="ECO:0000256" key="1">
    <source>
        <dbReference type="ARBA" id="ARBA00004429"/>
    </source>
</evidence>
<keyword evidence="4" id="KW-0997">Cell inner membrane</keyword>
<evidence type="ECO:0000313" key="11">
    <source>
        <dbReference type="Proteomes" id="UP001589758"/>
    </source>
</evidence>
<keyword evidence="7 8" id="KW-0472">Membrane</keyword>
<protein>
    <submittedName>
        <fullName evidence="10">3-phenylpropionate MFS transporter</fullName>
    </submittedName>
</protein>
<evidence type="ECO:0000313" key="10">
    <source>
        <dbReference type="EMBL" id="MFC0179835.1"/>
    </source>
</evidence>
<evidence type="ECO:0000256" key="8">
    <source>
        <dbReference type="SAM" id="Phobius"/>
    </source>
</evidence>
<keyword evidence="2" id="KW-0813">Transport</keyword>
<dbReference type="InterPro" id="IPR026032">
    <property type="entry name" value="HcaT-like"/>
</dbReference>
<evidence type="ECO:0000259" key="9">
    <source>
        <dbReference type="Pfam" id="PF12832"/>
    </source>
</evidence>
<dbReference type="NCBIfam" id="NF008346">
    <property type="entry name" value="PRK11128.1"/>
    <property type="match status" value="1"/>
</dbReference>
<dbReference type="PANTHER" id="PTHR23522:SF10">
    <property type="entry name" value="3-PHENYLPROPIONIC ACID TRANSPORTER-RELATED"/>
    <property type="match status" value="1"/>
</dbReference>
<dbReference type="PIRSF" id="PIRSF004925">
    <property type="entry name" value="HcaT"/>
    <property type="match status" value="1"/>
</dbReference>
<dbReference type="SUPFAM" id="SSF103473">
    <property type="entry name" value="MFS general substrate transporter"/>
    <property type="match status" value="1"/>
</dbReference>
<comment type="caution">
    <text evidence="10">The sequence shown here is derived from an EMBL/GenBank/DDBJ whole genome shotgun (WGS) entry which is preliminary data.</text>
</comment>
<feature type="transmembrane region" description="Helical" evidence="8">
    <location>
        <begin position="165"/>
        <end position="185"/>
    </location>
</feature>
<feature type="transmembrane region" description="Helical" evidence="8">
    <location>
        <begin position="389"/>
        <end position="408"/>
    </location>
</feature>
<evidence type="ECO:0000256" key="7">
    <source>
        <dbReference type="ARBA" id="ARBA00023136"/>
    </source>
</evidence>
<feature type="transmembrane region" description="Helical" evidence="8">
    <location>
        <begin position="269"/>
        <end position="288"/>
    </location>
</feature>
<comment type="subcellular location">
    <subcellularLocation>
        <location evidence="1">Cell inner membrane</location>
        <topology evidence="1">Multi-pass membrane protein</topology>
    </subcellularLocation>
</comment>
<name>A0ABV6CA63_9GAMM</name>
<keyword evidence="5 8" id="KW-0812">Transmembrane</keyword>
<reference evidence="10 11" key="1">
    <citation type="submission" date="2024-09" db="EMBL/GenBank/DDBJ databases">
        <authorList>
            <person name="Sun Q."/>
            <person name="Mori K."/>
        </authorList>
    </citation>
    <scope>NUCLEOTIDE SEQUENCE [LARGE SCALE GENOMIC DNA]</scope>
    <source>
        <strain evidence="10 11">CCM 8545</strain>
    </source>
</reference>
<feature type="transmembrane region" description="Helical" evidence="8">
    <location>
        <begin position="84"/>
        <end position="104"/>
    </location>
</feature>
<feature type="transmembrane region" description="Helical" evidence="8">
    <location>
        <begin position="355"/>
        <end position="377"/>
    </location>
</feature>
<gene>
    <name evidence="10" type="ORF">ACFFIT_07005</name>
</gene>
<feature type="transmembrane region" description="Helical" evidence="8">
    <location>
        <begin position="322"/>
        <end position="343"/>
    </location>
</feature>
<dbReference type="Pfam" id="PF12832">
    <property type="entry name" value="MFS_1_like"/>
    <property type="match status" value="1"/>
</dbReference>
<dbReference type="InterPro" id="IPR024989">
    <property type="entry name" value="MFS_assoc_dom"/>
</dbReference>
<evidence type="ECO:0000256" key="5">
    <source>
        <dbReference type="ARBA" id="ARBA00022692"/>
    </source>
</evidence>
<dbReference type="RefSeq" id="WP_385876940.1">
    <property type="nucleotide sequence ID" value="NZ_JBHLXE010000076.1"/>
</dbReference>
<feature type="domain" description="Major facilitator superfamily associated" evidence="9">
    <location>
        <begin position="17"/>
        <end position="391"/>
    </location>
</feature>
<dbReference type="InterPro" id="IPR036259">
    <property type="entry name" value="MFS_trans_sf"/>
</dbReference>
<feature type="transmembrane region" description="Helical" evidence="8">
    <location>
        <begin position="229"/>
        <end position="249"/>
    </location>
</feature>
<accession>A0ABV6CA63</accession>
<keyword evidence="3" id="KW-1003">Cell membrane</keyword>
<keyword evidence="6 8" id="KW-1133">Transmembrane helix</keyword>
<feature type="transmembrane region" description="Helical" evidence="8">
    <location>
        <begin position="49"/>
        <end position="72"/>
    </location>
</feature>
<feature type="transmembrane region" description="Helical" evidence="8">
    <location>
        <begin position="141"/>
        <end position="159"/>
    </location>
</feature>
<dbReference type="Proteomes" id="UP001589758">
    <property type="component" value="Unassembled WGS sequence"/>
</dbReference>
<evidence type="ECO:0000256" key="6">
    <source>
        <dbReference type="ARBA" id="ARBA00022989"/>
    </source>
</evidence>
<feature type="transmembrane region" description="Helical" evidence="8">
    <location>
        <begin position="300"/>
        <end position="316"/>
    </location>
</feature>
<dbReference type="EMBL" id="JBHLXE010000076">
    <property type="protein sequence ID" value="MFC0179835.1"/>
    <property type="molecule type" value="Genomic_DNA"/>
</dbReference>
<dbReference type="PANTHER" id="PTHR23522">
    <property type="entry name" value="BLL5896 PROTEIN"/>
    <property type="match status" value="1"/>
</dbReference>
<keyword evidence="11" id="KW-1185">Reference proteome</keyword>
<proteinExistence type="predicted"/>
<evidence type="ECO:0000256" key="4">
    <source>
        <dbReference type="ARBA" id="ARBA00022519"/>
    </source>
</evidence>
<sequence length="416" mass="47246">MQMTEPVSQSGLSPKKWLPICYFTFFSTWGILIPYWGKWLEGLGYNEQQIGHMIAISLIARSLGTIVVPLVLKQSSQLIPGLRLLSIFCCVLIALFFIPMNWALILLIMIAYNFVMSPCIPLSDSLAAAWQKQSPFEYGKVRLWGSIGFVFATTIVGTFMDLFDYRVIIVCLFITHLTFLVSTFIKASINFQPQHNKSSETHYVKDTEDKTSLDEEHEETKHTFKEIKVLILTPMVLLIMLSIMLIQGSHAAYYSFAAIYWGKLGYSDTLIGIFISFSVLVEVLFFAFGHRLVYKWKLRSLFLCCGLFTVARWLFMANFSSAPLIFIMQSFHAITYVMGHMAMMRFISQFSNQQIIYLQAAYATMASGIGLAIFSSISGTLLKSMGADTFYVMAFVAFISLILIPRQLQFSKQQTI</sequence>
<feature type="transmembrane region" description="Helical" evidence="8">
    <location>
        <begin position="20"/>
        <end position="37"/>
    </location>
</feature>
<feature type="transmembrane region" description="Helical" evidence="8">
    <location>
        <begin position="110"/>
        <end position="129"/>
    </location>
</feature>
<evidence type="ECO:0000256" key="3">
    <source>
        <dbReference type="ARBA" id="ARBA00022475"/>
    </source>
</evidence>
<evidence type="ECO:0000256" key="2">
    <source>
        <dbReference type="ARBA" id="ARBA00022448"/>
    </source>
</evidence>
<organism evidence="10 11">
    <name type="scientific">Thorsellia kenyensis</name>
    <dbReference type="NCBI Taxonomy" id="1549888"/>
    <lineage>
        <taxon>Bacteria</taxon>
        <taxon>Pseudomonadati</taxon>
        <taxon>Pseudomonadota</taxon>
        <taxon>Gammaproteobacteria</taxon>
        <taxon>Enterobacterales</taxon>
        <taxon>Thorselliaceae</taxon>
        <taxon>Thorsellia</taxon>
    </lineage>
</organism>